<feature type="region of interest" description="Disordered" evidence="1">
    <location>
        <begin position="1"/>
        <end position="92"/>
    </location>
</feature>
<feature type="non-terminal residue" evidence="2">
    <location>
        <position position="1"/>
    </location>
</feature>
<evidence type="ECO:0000256" key="1">
    <source>
        <dbReference type="SAM" id="MobiDB-lite"/>
    </source>
</evidence>
<feature type="non-terminal residue" evidence="2">
    <location>
        <position position="92"/>
    </location>
</feature>
<evidence type="ECO:0000313" key="2">
    <source>
        <dbReference type="EMBL" id="CAA9330639.1"/>
    </source>
</evidence>
<protein>
    <submittedName>
        <fullName evidence="2">Transcriptional regulator, AsnC family</fullName>
    </submittedName>
</protein>
<dbReference type="EMBL" id="CADCUJ010000010">
    <property type="protein sequence ID" value="CAA9330639.1"/>
    <property type="molecule type" value="Genomic_DNA"/>
</dbReference>
<sequence>DHRHRLREGRRSPDPGGCRADRGSRRRQRGLLGHRADRPDRAGAGAPARGRRSGGRRPGQQGARGARDRDAHRVPRVFTTRPRVGLLARSRI</sequence>
<reference evidence="2" key="1">
    <citation type="submission" date="2020-02" db="EMBL/GenBank/DDBJ databases">
        <authorList>
            <person name="Meier V. D."/>
        </authorList>
    </citation>
    <scope>NUCLEOTIDE SEQUENCE</scope>
    <source>
        <strain evidence="2">AVDCRST_MAG72</strain>
    </source>
</reference>
<gene>
    <name evidence="2" type="ORF">AVDCRST_MAG72-306</name>
</gene>
<dbReference type="AlphaFoldDB" id="A0A6J4LFB0"/>
<proteinExistence type="predicted"/>
<feature type="compositionally biased region" description="Basic and acidic residues" evidence="1">
    <location>
        <begin position="9"/>
        <end position="23"/>
    </location>
</feature>
<organism evidence="2">
    <name type="scientific">uncultured Nocardioidaceae bacterium</name>
    <dbReference type="NCBI Taxonomy" id="253824"/>
    <lineage>
        <taxon>Bacteria</taxon>
        <taxon>Bacillati</taxon>
        <taxon>Actinomycetota</taxon>
        <taxon>Actinomycetes</taxon>
        <taxon>Propionibacteriales</taxon>
        <taxon>Nocardioidaceae</taxon>
        <taxon>environmental samples</taxon>
    </lineage>
</organism>
<accession>A0A6J4LFB0</accession>
<name>A0A6J4LFB0_9ACTN</name>